<gene>
    <name evidence="6" type="ORF">ABNO82_00635</name>
</gene>
<evidence type="ECO:0000313" key="6">
    <source>
        <dbReference type="EMBL" id="XBT18455.1"/>
    </source>
</evidence>
<keyword evidence="2 6" id="KW-0689">Ribosomal protein</keyword>
<reference evidence="6" key="1">
    <citation type="submission" date="2024-06" db="EMBL/GenBank/DDBJ databases">
        <title>Diversity, functionality, and evolutionary history of bacterial symbionts in false click beetles (Coleoptera, Throscidae).</title>
        <authorList>
            <person name="Wierz J.C."/>
            <person name="Malm H."/>
            <person name="Kaltenpoth M."/>
            <person name="Engl T."/>
        </authorList>
    </citation>
    <scope>NUCLEOTIDE SEQUENCE</scope>
    <source>
        <strain evidence="6">Tder</strain>
    </source>
</reference>
<accession>A0AAU7QS70</accession>
<dbReference type="SUPFAM" id="SSF50104">
    <property type="entry name" value="Translation proteins SH3-like domain"/>
    <property type="match status" value="1"/>
</dbReference>
<dbReference type="EMBL" id="CP157895">
    <property type="protein sequence ID" value="XBT18455.1"/>
    <property type="molecule type" value="Genomic_DNA"/>
</dbReference>
<dbReference type="Gene3D" id="2.30.30.790">
    <property type="match status" value="1"/>
</dbReference>
<dbReference type="Pfam" id="PF01245">
    <property type="entry name" value="Ribosomal_L19"/>
    <property type="match status" value="1"/>
</dbReference>
<evidence type="ECO:0000256" key="3">
    <source>
        <dbReference type="ARBA" id="ARBA00023274"/>
    </source>
</evidence>
<keyword evidence="3" id="KW-0687">Ribonucleoprotein</keyword>
<dbReference type="InterPro" id="IPR001857">
    <property type="entry name" value="Ribosomal_bL19"/>
</dbReference>
<dbReference type="InterPro" id="IPR008991">
    <property type="entry name" value="Translation_prot_SH3-like_sf"/>
</dbReference>
<comment type="similarity">
    <text evidence="1">Belongs to the bacterial ribosomal protein bL19 family.</text>
</comment>
<name>A0AAU7QS70_9FLAO</name>
<evidence type="ECO:0000256" key="2">
    <source>
        <dbReference type="ARBA" id="ARBA00022980"/>
    </source>
</evidence>
<sequence length="93" mass="11176">MINYKIGDIITIYYNILENNKIKKLFFKGIIKNIKGKKKKKSILIKNFCYSIGIERIFFLKQKNIVNIIINKINKKKIHNKKLYFLNKKNLNI</sequence>
<evidence type="ECO:0000256" key="5">
    <source>
        <dbReference type="ARBA" id="ARBA00035493"/>
    </source>
</evidence>
<evidence type="ECO:0000256" key="1">
    <source>
        <dbReference type="ARBA" id="ARBA00005781"/>
    </source>
</evidence>
<dbReference type="GO" id="GO:0003735">
    <property type="term" value="F:structural constituent of ribosome"/>
    <property type="evidence" value="ECO:0007669"/>
    <property type="project" value="InterPro"/>
</dbReference>
<protein>
    <recommendedName>
        <fullName evidence="4">Large ribosomal subunit protein bL19</fullName>
    </recommendedName>
    <alternativeName>
        <fullName evidence="5">50S ribosomal protein L19</fullName>
    </alternativeName>
</protein>
<evidence type="ECO:0000256" key="4">
    <source>
        <dbReference type="ARBA" id="ARBA00035171"/>
    </source>
</evidence>
<organism evidence="6">
    <name type="scientific">Candidatus Shikimatogenerans sp. Tder</name>
    <dbReference type="NCBI Taxonomy" id="3158566"/>
    <lineage>
        <taxon>Bacteria</taxon>
        <taxon>Pseudomonadati</taxon>
        <taxon>Bacteroidota</taxon>
        <taxon>Flavobacteriia</taxon>
        <taxon>Flavobacteriales</taxon>
        <taxon>Candidatus Shikimatogenerans</taxon>
    </lineage>
</organism>
<dbReference type="GO" id="GO:0005840">
    <property type="term" value="C:ribosome"/>
    <property type="evidence" value="ECO:0007669"/>
    <property type="project" value="UniProtKB-KW"/>
</dbReference>
<dbReference type="GO" id="GO:0006412">
    <property type="term" value="P:translation"/>
    <property type="evidence" value="ECO:0007669"/>
    <property type="project" value="InterPro"/>
</dbReference>
<dbReference type="AlphaFoldDB" id="A0AAU7QS70"/>
<dbReference type="InterPro" id="IPR038657">
    <property type="entry name" value="Ribosomal_bL19_sf"/>
</dbReference>
<dbReference type="GO" id="GO:1990904">
    <property type="term" value="C:ribonucleoprotein complex"/>
    <property type="evidence" value="ECO:0007669"/>
    <property type="project" value="UniProtKB-KW"/>
</dbReference>
<proteinExistence type="inferred from homology"/>